<feature type="transmembrane region" description="Helical" evidence="6">
    <location>
        <begin position="112"/>
        <end position="131"/>
    </location>
</feature>
<organism evidence="7">
    <name type="scientific">mine drainage metagenome</name>
    <dbReference type="NCBI Taxonomy" id="410659"/>
    <lineage>
        <taxon>unclassified sequences</taxon>
        <taxon>metagenomes</taxon>
        <taxon>ecological metagenomes</taxon>
    </lineage>
</organism>
<feature type="transmembrane region" description="Helical" evidence="6">
    <location>
        <begin position="165"/>
        <end position="187"/>
    </location>
</feature>
<gene>
    <name evidence="7" type="primary">rfbX</name>
    <name evidence="7" type="ORF">GALL_109500</name>
</gene>
<feature type="transmembrane region" description="Helical" evidence="6">
    <location>
        <begin position="207"/>
        <end position="231"/>
    </location>
</feature>
<comment type="caution">
    <text evidence="7">The sequence shown here is derived from an EMBL/GenBank/DDBJ whole genome shotgun (WGS) entry which is preliminary data.</text>
</comment>
<feature type="transmembrane region" description="Helical" evidence="6">
    <location>
        <begin position="5"/>
        <end position="24"/>
    </location>
</feature>
<dbReference type="Pfam" id="PF01943">
    <property type="entry name" value="Polysacc_synt"/>
    <property type="match status" value="1"/>
</dbReference>
<feature type="transmembrane region" description="Helical" evidence="6">
    <location>
        <begin position="82"/>
        <end position="106"/>
    </location>
</feature>
<sequence length="482" mass="54460">MKKNYLYNLSLSIVNILFPILSFPYASRILGPSGIGKVQMVSSFAQYFALIAALGIPIYGIQEIAKARHDKKKLSVVFSELLSIYFIASLLVSSFYIIIIFFFPFFQSNLQLYYTAIILVLFGFSSIDWLYSGLEEFRIIAIRSIAIKILALVCLYLFVKTSNDYLVYLCIIIFSLMGNNIISLLMLGSRTSLVLHHLNLKQHIKPLFYIFSTTMAASMYTILDTVLLGFLSNENAVGLYTAAIKLCKIALPFVTSIGIVLIPKLSQSVAENNFEEMQNLLDKSFHFISFFSVPVMMGLLVLAPEFIAVFSGSKFHEAITSMQILSVLPLLIGFGYFFAFQILVPLGKNREMFLSVVGGMCAGFLLNFLLVPALKDKGAAIANAVSEIIVTILYFYFVQKHHSFKYKWVLLFKAFVCALPFIPIVLLIRSFETNAIITLMSSIIFCAAIYFTVQYFIFKDHFILKILDPYLIRIGIKKIKEK</sequence>
<keyword evidence="5 6" id="KW-0472">Membrane</keyword>
<dbReference type="PANTHER" id="PTHR30250:SF11">
    <property type="entry name" value="O-ANTIGEN TRANSPORTER-RELATED"/>
    <property type="match status" value="1"/>
</dbReference>
<keyword evidence="3 6" id="KW-0812">Transmembrane</keyword>
<feature type="transmembrane region" description="Helical" evidence="6">
    <location>
        <begin position="237"/>
        <end position="263"/>
    </location>
</feature>
<evidence type="ECO:0000256" key="2">
    <source>
        <dbReference type="ARBA" id="ARBA00022475"/>
    </source>
</evidence>
<evidence type="ECO:0000256" key="5">
    <source>
        <dbReference type="ARBA" id="ARBA00023136"/>
    </source>
</evidence>
<feature type="transmembrane region" description="Helical" evidence="6">
    <location>
        <begin position="140"/>
        <end position="159"/>
    </location>
</feature>
<accession>A0A1J5SGK8</accession>
<evidence type="ECO:0000256" key="1">
    <source>
        <dbReference type="ARBA" id="ARBA00004651"/>
    </source>
</evidence>
<dbReference type="CDD" id="cd13128">
    <property type="entry name" value="MATE_Wzx_like"/>
    <property type="match status" value="1"/>
</dbReference>
<evidence type="ECO:0000256" key="4">
    <source>
        <dbReference type="ARBA" id="ARBA00022989"/>
    </source>
</evidence>
<feature type="transmembrane region" description="Helical" evidence="6">
    <location>
        <begin position="380"/>
        <end position="398"/>
    </location>
</feature>
<comment type="subcellular location">
    <subcellularLocation>
        <location evidence="1">Cell membrane</location>
        <topology evidence="1">Multi-pass membrane protein</topology>
    </subcellularLocation>
</comment>
<dbReference type="AlphaFoldDB" id="A0A1J5SGK8"/>
<protein>
    <submittedName>
        <fullName evidence="7">Putative O-antigen transporter</fullName>
    </submittedName>
</protein>
<dbReference type="InterPro" id="IPR050833">
    <property type="entry name" value="Poly_Biosynth_Transport"/>
</dbReference>
<evidence type="ECO:0000256" key="6">
    <source>
        <dbReference type="SAM" id="Phobius"/>
    </source>
</evidence>
<feature type="transmembrane region" description="Helical" evidence="6">
    <location>
        <begin position="324"/>
        <end position="346"/>
    </location>
</feature>
<feature type="transmembrane region" description="Helical" evidence="6">
    <location>
        <begin position="410"/>
        <end position="429"/>
    </location>
</feature>
<dbReference type="PANTHER" id="PTHR30250">
    <property type="entry name" value="PST FAMILY PREDICTED COLANIC ACID TRANSPORTER"/>
    <property type="match status" value="1"/>
</dbReference>
<evidence type="ECO:0000256" key="3">
    <source>
        <dbReference type="ARBA" id="ARBA00022692"/>
    </source>
</evidence>
<dbReference type="EMBL" id="MLJW01000040">
    <property type="protein sequence ID" value="OIR07043.1"/>
    <property type="molecule type" value="Genomic_DNA"/>
</dbReference>
<feature type="transmembrane region" description="Helical" evidence="6">
    <location>
        <begin position="353"/>
        <end position="374"/>
    </location>
</feature>
<name>A0A1J5SGK8_9ZZZZ</name>
<reference evidence="7" key="1">
    <citation type="submission" date="2016-10" db="EMBL/GenBank/DDBJ databases">
        <title>Sequence of Gallionella enrichment culture.</title>
        <authorList>
            <person name="Poehlein A."/>
            <person name="Muehling M."/>
            <person name="Daniel R."/>
        </authorList>
    </citation>
    <scope>NUCLEOTIDE SEQUENCE</scope>
</reference>
<feature type="transmembrane region" description="Helical" evidence="6">
    <location>
        <begin position="284"/>
        <end position="304"/>
    </location>
</feature>
<evidence type="ECO:0000313" key="7">
    <source>
        <dbReference type="EMBL" id="OIR07043.1"/>
    </source>
</evidence>
<dbReference type="InterPro" id="IPR002797">
    <property type="entry name" value="Polysacc_synth"/>
</dbReference>
<proteinExistence type="predicted"/>
<feature type="transmembrane region" description="Helical" evidence="6">
    <location>
        <begin position="44"/>
        <end position="61"/>
    </location>
</feature>
<keyword evidence="2" id="KW-1003">Cell membrane</keyword>
<feature type="transmembrane region" description="Helical" evidence="6">
    <location>
        <begin position="435"/>
        <end position="458"/>
    </location>
</feature>
<dbReference type="GO" id="GO:0005886">
    <property type="term" value="C:plasma membrane"/>
    <property type="evidence" value="ECO:0007669"/>
    <property type="project" value="UniProtKB-SubCell"/>
</dbReference>
<keyword evidence="4 6" id="KW-1133">Transmembrane helix</keyword>